<gene>
    <name evidence="3" type="ORF">B0I00_3012</name>
</gene>
<feature type="chain" id="PRO_5014657672" evidence="1">
    <location>
        <begin position="20"/>
        <end position="335"/>
    </location>
</feature>
<dbReference type="Proteomes" id="UP000232587">
    <property type="component" value="Unassembled WGS sequence"/>
</dbReference>
<accession>A0A2N0H3R0</accession>
<protein>
    <submittedName>
        <fullName evidence="3">CubicO group peptidase (Beta-lactamase class C family)</fullName>
    </submittedName>
</protein>
<evidence type="ECO:0000313" key="3">
    <source>
        <dbReference type="EMBL" id="PKB13576.1"/>
    </source>
</evidence>
<name>A0A2N0H3R0_9SPHN</name>
<dbReference type="Pfam" id="PF00144">
    <property type="entry name" value="Beta-lactamase"/>
    <property type="match status" value="1"/>
</dbReference>
<reference evidence="3 4" key="1">
    <citation type="submission" date="2017-11" db="EMBL/GenBank/DDBJ databases">
        <title>Genomic Encyclopedia of Type Strains, Phase III (KMG-III): the genomes of soil and plant-associated and newly described type strains.</title>
        <authorList>
            <person name="Whitman W."/>
        </authorList>
    </citation>
    <scope>NUCLEOTIDE SEQUENCE [LARGE SCALE GENOMIC DNA]</scope>
    <source>
        <strain evidence="3 4">CGMCC 1.12274</strain>
    </source>
</reference>
<dbReference type="InterPro" id="IPR001466">
    <property type="entry name" value="Beta-lactam-related"/>
</dbReference>
<feature type="signal peptide" evidence="1">
    <location>
        <begin position="1"/>
        <end position="19"/>
    </location>
</feature>
<dbReference type="Gene3D" id="3.40.710.10">
    <property type="entry name" value="DD-peptidase/beta-lactamase superfamily"/>
    <property type="match status" value="1"/>
</dbReference>
<dbReference type="EMBL" id="PHUF01000006">
    <property type="protein sequence ID" value="PKB13576.1"/>
    <property type="molecule type" value="Genomic_DNA"/>
</dbReference>
<keyword evidence="1" id="KW-0732">Signal</keyword>
<dbReference type="PANTHER" id="PTHR43283">
    <property type="entry name" value="BETA-LACTAMASE-RELATED"/>
    <property type="match status" value="1"/>
</dbReference>
<dbReference type="InterPro" id="IPR012338">
    <property type="entry name" value="Beta-lactam/transpept-like"/>
</dbReference>
<proteinExistence type="predicted"/>
<evidence type="ECO:0000313" key="4">
    <source>
        <dbReference type="Proteomes" id="UP000232587"/>
    </source>
</evidence>
<dbReference type="PANTHER" id="PTHR43283:SF7">
    <property type="entry name" value="BETA-LACTAMASE-RELATED DOMAIN-CONTAINING PROTEIN"/>
    <property type="match status" value="1"/>
</dbReference>
<dbReference type="InterPro" id="IPR050789">
    <property type="entry name" value="Diverse_Enzym_Activities"/>
</dbReference>
<comment type="caution">
    <text evidence="3">The sequence shown here is derived from an EMBL/GenBank/DDBJ whole genome shotgun (WGS) entry which is preliminary data.</text>
</comment>
<organism evidence="3 4">
    <name type="scientific">Novosphingobium kunmingense</name>
    <dbReference type="NCBI Taxonomy" id="1211806"/>
    <lineage>
        <taxon>Bacteria</taxon>
        <taxon>Pseudomonadati</taxon>
        <taxon>Pseudomonadota</taxon>
        <taxon>Alphaproteobacteria</taxon>
        <taxon>Sphingomonadales</taxon>
        <taxon>Sphingomonadaceae</taxon>
        <taxon>Novosphingobium</taxon>
    </lineage>
</organism>
<keyword evidence="4" id="KW-1185">Reference proteome</keyword>
<dbReference type="SUPFAM" id="SSF56601">
    <property type="entry name" value="beta-lactamase/transpeptidase-like"/>
    <property type="match status" value="1"/>
</dbReference>
<dbReference type="AlphaFoldDB" id="A0A2N0H3R0"/>
<evidence type="ECO:0000256" key="1">
    <source>
        <dbReference type="SAM" id="SignalP"/>
    </source>
</evidence>
<evidence type="ECO:0000259" key="2">
    <source>
        <dbReference type="Pfam" id="PF00144"/>
    </source>
</evidence>
<sequence>MMRVFTILAGAAALATPHAAIGETLPGCSVALAYSQAHQGLAVLVLRDGEVVCSSAKVDEPHEVWSGTKSLVGLMAAAAVQDGMLRLDETAANTLTEWRSDPQKSTVTLRQLLSMTAGQPSAVGRPQGYADSLKIALVAAPGTRFQYGPAPMQIIGEVMRRKLIAAGQDPNPRSYIERRLLAPIGVRVAEWRNGPDGNPLMAQGLVLSAREWVKIGEFVRAGGTVGGRALVDKHAFAELFQGTEANAAYGLTWWLPRQSASRDPVTRTADFAMSPTGLPRDMVVAAGAGDQRLYVIPSQRLTIVRQARLDLAALLMRSGGADWSDRQFLTLLLGK</sequence>
<feature type="domain" description="Beta-lactamase-related" evidence="2">
    <location>
        <begin position="35"/>
        <end position="304"/>
    </location>
</feature>